<protein>
    <recommendedName>
        <fullName evidence="2">histidine kinase</fullName>
        <ecNumber evidence="2">2.7.13.3</ecNumber>
    </recommendedName>
</protein>
<evidence type="ECO:0000256" key="7">
    <source>
        <dbReference type="ARBA" id="ARBA00022840"/>
    </source>
</evidence>
<evidence type="ECO:0000256" key="4">
    <source>
        <dbReference type="ARBA" id="ARBA00022679"/>
    </source>
</evidence>
<dbReference type="EC" id="2.7.13.3" evidence="2"/>
<dbReference type="CDD" id="cd16917">
    <property type="entry name" value="HATPase_UhpB-NarQ-NarX-like"/>
    <property type="match status" value="1"/>
</dbReference>
<dbReference type="GO" id="GO:0016301">
    <property type="term" value="F:kinase activity"/>
    <property type="evidence" value="ECO:0007669"/>
    <property type="project" value="UniProtKB-KW"/>
</dbReference>
<dbReference type="RefSeq" id="WP_351957465.1">
    <property type="nucleotide sequence ID" value="NZ_JBEOZM010000006.1"/>
</dbReference>
<dbReference type="InterPro" id="IPR036890">
    <property type="entry name" value="HATPase_C_sf"/>
</dbReference>
<keyword evidence="6 13" id="KW-0418">Kinase</keyword>
<keyword evidence="10" id="KW-1133">Transmembrane helix</keyword>
<keyword evidence="7" id="KW-0067">ATP-binding</keyword>
<dbReference type="InterPro" id="IPR050482">
    <property type="entry name" value="Sensor_HK_TwoCompSys"/>
</dbReference>
<evidence type="ECO:0000256" key="5">
    <source>
        <dbReference type="ARBA" id="ARBA00022741"/>
    </source>
</evidence>
<evidence type="ECO:0000256" key="10">
    <source>
        <dbReference type="SAM" id="Phobius"/>
    </source>
</evidence>
<evidence type="ECO:0000259" key="11">
    <source>
        <dbReference type="Pfam" id="PF02518"/>
    </source>
</evidence>
<dbReference type="InterPro" id="IPR003594">
    <property type="entry name" value="HATPase_dom"/>
</dbReference>
<evidence type="ECO:0000256" key="3">
    <source>
        <dbReference type="ARBA" id="ARBA00022553"/>
    </source>
</evidence>
<proteinExistence type="predicted"/>
<sequence>MDWKLPFSPGVRRLVTAAALLALALTWVVDILAVFNPGQPSSPARWVPVFVTGPLAALALPDTRWSPSLTARSLGIAAMSVALTCVCLVDPRPVGDWGLLEILALLFLIVRVLAETESDRTTAWTAGALVAAVLMMPLRGRTVFSLVAGQYVLTVALALAVLIGCSLRALEARRRRAVQEVRYAERLALARDLHDLIAHHMTGIIVQANAARTVHAISPEKVDPALEAISRSGTETLESMRRLVRVLREDDHQALRPADLLSGLGDLVAGFSRRRPDAPAARLEAGAAARTSRFSPEVETSVYRVVQEALTNVHRHAPGERVVVRLDADPDWLHVTVANSLPHRRTGSPAGGQSGLGLIGLRERVEALDGEFWAGAVDPARWEVRASVPRSPDSPPHPPRPARSARGATRTAR</sequence>
<feature type="region of interest" description="Disordered" evidence="9">
    <location>
        <begin position="385"/>
        <end position="413"/>
    </location>
</feature>
<evidence type="ECO:0000259" key="12">
    <source>
        <dbReference type="Pfam" id="PF07730"/>
    </source>
</evidence>
<dbReference type="Pfam" id="PF02518">
    <property type="entry name" value="HATPase_c"/>
    <property type="match status" value="1"/>
</dbReference>
<feature type="compositionally biased region" description="Pro residues" evidence="9">
    <location>
        <begin position="392"/>
        <end position="401"/>
    </location>
</feature>
<keyword evidence="14" id="KW-1185">Reference proteome</keyword>
<dbReference type="InterPro" id="IPR011712">
    <property type="entry name" value="Sig_transdc_His_kin_sub3_dim/P"/>
</dbReference>
<dbReference type="SUPFAM" id="SSF55874">
    <property type="entry name" value="ATPase domain of HSP90 chaperone/DNA topoisomerase II/histidine kinase"/>
    <property type="match status" value="1"/>
</dbReference>
<comment type="caution">
    <text evidence="13">The sequence shown here is derived from an EMBL/GenBank/DDBJ whole genome shotgun (WGS) entry which is preliminary data.</text>
</comment>
<feature type="transmembrane region" description="Helical" evidence="10">
    <location>
        <begin position="97"/>
        <end position="114"/>
    </location>
</feature>
<name>A0ABV1TFQ5_9ACTN</name>
<dbReference type="Proteomes" id="UP001490365">
    <property type="component" value="Unassembled WGS sequence"/>
</dbReference>
<feature type="transmembrane region" description="Helical" evidence="10">
    <location>
        <begin position="121"/>
        <end position="138"/>
    </location>
</feature>
<evidence type="ECO:0000256" key="2">
    <source>
        <dbReference type="ARBA" id="ARBA00012438"/>
    </source>
</evidence>
<reference evidence="13 14" key="1">
    <citation type="submission" date="2024-06" db="EMBL/GenBank/DDBJ databases">
        <title>The Natural Products Discovery Center: Release of the First 8490 Sequenced Strains for Exploring Actinobacteria Biosynthetic Diversity.</title>
        <authorList>
            <person name="Kalkreuter E."/>
            <person name="Kautsar S.A."/>
            <person name="Yang D."/>
            <person name="Bader C.D."/>
            <person name="Teijaro C.N."/>
            <person name="Fluegel L."/>
            <person name="Davis C.M."/>
            <person name="Simpson J.R."/>
            <person name="Lauterbach L."/>
            <person name="Steele A.D."/>
            <person name="Gui C."/>
            <person name="Meng S."/>
            <person name="Li G."/>
            <person name="Viehrig K."/>
            <person name="Ye F."/>
            <person name="Su P."/>
            <person name="Kiefer A.F."/>
            <person name="Nichols A."/>
            <person name="Cepeda A.J."/>
            <person name="Yan W."/>
            <person name="Fan B."/>
            <person name="Jiang Y."/>
            <person name="Adhikari A."/>
            <person name="Zheng C.-J."/>
            <person name="Schuster L."/>
            <person name="Cowan T.M."/>
            <person name="Smanski M.J."/>
            <person name="Chevrette M.G."/>
            <person name="De Carvalho L.P.S."/>
            <person name="Shen B."/>
        </authorList>
    </citation>
    <scope>NUCLEOTIDE SEQUENCE [LARGE SCALE GENOMIC DNA]</scope>
    <source>
        <strain evidence="13 14">NPDC001694</strain>
    </source>
</reference>
<feature type="compositionally biased region" description="Low complexity" evidence="9">
    <location>
        <begin position="402"/>
        <end position="413"/>
    </location>
</feature>
<dbReference type="Pfam" id="PF07730">
    <property type="entry name" value="HisKA_3"/>
    <property type="match status" value="1"/>
</dbReference>
<feature type="domain" description="Signal transduction histidine kinase subgroup 3 dimerisation and phosphoacceptor" evidence="12">
    <location>
        <begin position="185"/>
        <end position="251"/>
    </location>
</feature>
<evidence type="ECO:0000256" key="6">
    <source>
        <dbReference type="ARBA" id="ARBA00022777"/>
    </source>
</evidence>
<dbReference type="Gene3D" id="3.30.565.10">
    <property type="entry name" value="Histidine kinase-like ATPase, C-terminal domain"/>
    <property type="match status" value="1"/>
</dbReference>
<evidence type="ECO:0000256" key="9">
    <source>
        <dbReference type="SAM" id="MobiDB-lite"/>
    </source>
</evidence>
<keyword evidence="3" id="KW-0597">Phosphoprotein</keyword>
<feature type="transmembrane region" description="Helical" evidence="10">
    <location>
        <begin position="150"/>
        <end position="170"/>
    </location>
</feature>
<gene>
    <name evidence="13" type="ORF">ABT211_16445</name>
</gene>
<evidence type="ECO:0000256" key="1">
    <source>
        <dbReference type="ARBA" id="ARBA00000085"/>
    </source>
</evidence>
<keyword evidence="4" id="KW-0808">Transferase</keyword>
<feature type="domain" description="Histidine kinase/HSP90-like ATPase" evidence="11">
    <location>
        <begin position="299"/>
        <end position="378"/>
    </location>
</feature>
<evidence type="ECO:0000313" key="13">
    <source>
        <dbReference type="EMBL" id="MER6268869.1"/>
    </source>
</evidence>
<keyword evidence="5" id="KW-0547">Nucleotide-binding</keyword>
<evidence type="ECO:0000313" key="14">
    <source>
        <dbReference type="Proteomes" id="UP001490365"/>
    </source>
</evidence>
<comment type="catalytic activity">
    <reaction evidence="1">
        <text>ATP + protein L-histidine = ADP + protein N-phospho-L-histidine.</text>
        <dbReference type="EC" id="2.7.13.3"/>
    </reaction>
</comment>
<organism evidence="13 14">
    <name type="scientific">Streptomyces sp. 900105755</name>
    <dbReference type="NCBI Taxonomy" id="3154389"/>
    <lineage>
        <taxon>Bacteria</taxon>
        <taxon>Bacillati</taxon>
        <taxon>Actinomycetota</taxon>
        <taxon>Actinomycetes</taxon>
        <taxon>Kitasatosporales</taxon>
        <taxon>Streptomycetaceae</taxon>
        <taxon>Streptomyces</taxon>
    </lineage>
</organism>
<accession>A0ABV1TFQ5</accession>
<evidence type="ECO:0000256" key="8">
    <source>
        <dbReference type="ARBA" id="ARBA00023012"/>
    </source>
</evidence>
<keyword evidence="8" id="KW-0902">Two-component regulatory system</keyword>
<keyword evidence="10" id="KW-0472">Membrane</keyword>
<dbReference type="EMBL" id="JBEOZM010000006">
    <property type="protein sequence ID" value="MER6268869.1"/>
    <property type="molecule type" value="Genomic_DNA"/>
</dbReference>
<dbReference type="PANTHER" id="PTHR24421">
    <property type="entry name" value="NITRATE/NITRITE SENSOR PROTEIN NARX-RELATED"/>
    <property type="match status" value="1"/>
</dbReference>
<dbReference type="PANTHER" id="PTHR24421:SF10">
    <property type="entry name" value="NITRATE_NITRITE SENSOR PROTEIN NARQ"/>
    <property type="match status" value="1"/>
</dbReference>
<keyword evidence="10" id="KW-0812">Transmembrane</keyword>
<dbReference type="Gene3D" id="1.20.5.1930">
    <property type="match status" value="1"/>
</dbReference>